<evidence type="ECO:0000313" key="4">
    <source>
        <dbReference type="EMBL" id="KTB45073.1"/>
    </source>
</evidence>
<protein>
    <recommendedName>
        <fullName evidence="3">C2H2-type domain-containing protein</fullName>
    </recommendedName>
</protein>
<feature type="domain" description="C2H2-type" evidence="3">
    <location>
        <begin position="149"/>
        <end position="176"/>
    </location>
</feature>
<feature type="domain" description="C2H2-type" evidence="3">
    <location>
        <begin position="117"/>
        <end position="146"/>
    </location>
</feature>
<keyword evidence="1" id="KW-0863">Zinc-finger</keyword>
<reference evidence="4 5" key="1">
    <citation type="submission" date="2015-12" db="EMBL/GenBank/DDBJ databases">
        <title>Draft genome sequence of Moniliophthora roreri, the causal agent of frosty pod rot of cacao.</title>
        <authorList>
            <person name="Aime M.C."/>
            <person name="Diaz-Valderrama J.R."/>
            <person name="Kijpornyongpan T."/>
            <person name="Phillips-Mora W."/>
        </authorList>
    </citation>
    <scope>NUCLEOTIDE SEQUENCE [LARGE SCALE GENOMIC DNA]</scope>
    <source>
        <strain evidence="4 5">MCA 2952</strain>
    </source>
</reference>
<feature type="compositionally biased region" description="Polar residues" evidence="2">
    <location>
        <begin position="1"/>
        <end position="14"/>
    </location>
</feature>
<dbReference type="SMART" id="SM00355">
    <property type="entry name" value="ZnF_C2H2"/>
    <property type="match status" value="3"/>
</dbReference>
<evidence type="ECO:0000259" key="3">
    <source>
        <dbReference type="PROSITE" id="PS50157"/>
    </source>
</evidence>
<evidence type="ECO:0000256" key="1">
    <source>
        <dbReference type="PROSITE-ProRule" id="PRU00042"/>
    </source>
</evidence>
<dbReference type="EMBL" id="LATX01000787">
    <property type="protein sequence ID" value="KTB45073.1"/>
    <property type="molecule type" value="Genomic_DNA"/>
</dbReference>
<evidence type="ECO:0000313" key="5">
    <source>
        <dbReference type="Proteomes" id="UP000054988"/>
    </source>
</evidence>
<accession>A0A0W0G943</accession>
<comment type="caution">
    <text evidence="4">The sequence shown here is derived from an EMBL/GenBank/DDBJ whole genome shotgun (WGS) entry which is preliminary data.</text>
</comment>
<name>A0A0W0G943_MONRR</name>
<dbReference type="PROSITE" id="PS50157">
    <property type="entry name" value="ZINC_FINGER_C2H2_2"/>
    <property type="match status" value="2"/>
</dbReference>
<dbReference type="AlphaFoldDB" id="A0A0W0G943"/>
<evidence type="ECO:0000256" key="2">
    <source>
        <dbReference type="SAM" id="MobiDB-lite"/>
    </source>
</evidence>
<organism evidence="4 5">
    <name type="scientific">Moniliophthora roreri</name>
    <name type="common">Frosty pod rot fungus</name>
    <name type="synonym">Monilia roreri</name>
    <dbReference type="NCBI Taxonomy" id="221103"/>
    <lineage>
        <taxon>Eukaryota</taxon>
        <taxon>Fungi</taxon>
        <taxon>Dikarya</taxon>
        <taxon>Basidiomycota</taxon>
        <taxon>Agaricomycotina</taxon>
        <taxon>Agaricomycetes</taxon>
        <taxon>Agaricomycetidae</taxon>
        <taxon>Agaricales</taxon>
        <taxon>Marasmiineae</taxon>
        <taxon>Marasmiaceae</taxon>
        <taxon>Moniliophthora</taxon>
    </lineage>
</organism>
<keyword evidence="1" id="KW-0862">Zinc</keyword>
<dbReference type="PROSITE" id="PS00028">
    <property type="entry name" value="ZINC_FINGER_C2H2_1"/>
    <property type="match status" value="2"/>
</dbReference>
<feature type="compositionally biased region" description="Polar residues" evidence="2">
    <location>
        <begin position="26"/>
        <end position="51"/>
    </location>
</feature>
<keyword evidence="1" id="KW-0479">Metal-binding</keyword>
<dbReference type="SUPFAM" id="SSF57667">
    <property type="entry name" value="beta-beta-alpha zinc fingers"/>
    <property type="match status" value="1"/>
</dbReference>
<feature type="region of interest" description="Disordered" evidence="2">
    <location>
        <begin position="1"/>
        <end position="112"/>
    </location>
</feature>
<feature type="compositionally biased region" description="Polar residues" evidence="2">
    <location>
        <begin position="58"/>
        <end position="94"/>
    </location>
</feature>
<sequence>MDFTSDALSTSKTIVLSGPFPKSRASHTPWSSPSVTLLPSGQPEGPSSTKETVPGSEPLTQSKASTPWSSLSGALSTTNRTESILSTFETTNPDSDIDEKRVSQPAERTTRRRPRLFPCKVPGCNRSFTSEYTRETHTLSHRPKRKRRYPCTMCDALFSRNHDRYRHEVSQHGKRTEWECERCMQCFPSENSLIRHDCSQAKDLHGNLQEFRND</sequence>
<proteinExistence type="predicted"/>
<dbReference type="InterPro" id="IPR036236">
    <property type="entry name" value="Znf_C2H2_sf"/>
</dbReference>
<dbReference type="InterPro" id="IPR013087">
    <property type="entry name" value="Znf_C2H2_type"/>
</dbReference>
<dbReference type="GO" id="GO:0008270">
    <property type="term" value="F:zinc ion binding"/>
    <property type="evidence" value="ECO:0007669"/>
    <property type="project" value="UniProtKB-KW"/>
</dbReference>
<gene>
    <name evidence="4" type="ORF">WG66_2350</name>
</gene>
<dbReference type="Gene3D" id="3.30.160.60">
    <property type="entry name" value="Classic Zinc Finger"/>
    <property type="match status" value="2"/>
</dbReference>
<dbReference type="Proteomes" id="UP000054988">
    <property type="component" value="Unassembled WGS sequence"/>
</dbReference>